<comment type="caution">
    <text evidence="3">The sequence shown here is derived from an EMBL/GenBank/DDBJ whole genome shotgun (WGS) entry which is preliminary data.</text>
</comment>
<dbReference type="Proteomes" id="UP000799776">
    <property type="component" value="Unassembled WGS sequence"/>
</dbReference>
<dbReference type="AlphaFoldDB" id="A0A9P4HXS2"/>
<feature type="region of interest" description="Disordered" evidence="1">
    <location>
        <begin position="157"/>
        <end position="191"/>
    </location>
</feature>
<organism evidence="3 4">
    <name type="scientific">Saccharata proteae CBS 121410</name>
    <dbReference type="NCBI Taxonomy" id="1314787"/>
    <lineage>
        <taxon>Eukaryota</taxon>
        <taxon>Fungi</taxon>
        <taxon>Dikarya</taxon>
        <taxon>Ascomycota</taxon>
        <taxon>Pezizomycotina</taxon>
        <taxon>Dothideomycetes</taxon>
        <taxon>Dothideomycetes incertae sedis</taxon>
        <taxon>Botryosphaeriales</taxon>
        <taxon>Saccharataceae</taxon>
        <taxon>Saccharata</taxon>
    </lineage>
</organism>
<name>A0A9P4HXS2_9PEZI</name>
<evidence type="ECO:0000256" key="1">
    <source>
        <dbReference type="SAM" id="MobiDB-lite"/>
    </source>
</evidence>
<proteinExistence type="predicted"/>
<sequence length="191" mass="21227">MVHRNLVFLLPLIASAMAAPTAPQPDAAMVRDLRLESRAPNTDCGICEKDVEEPVEDWDYGRRSTEEEDWDYGRRSTESVDASPYSRRSPWDYGRHGTEEDDCVNICDRDADEDAEPEGYGIEWEASVNEDAEPSGYGIVRRSAVDPEPEGYGIIRRAPAPSPSPCQVCEQSTDVSASPSGQQRHVLALRQ</sequence>
<keyword evidence="2" id="KW-0732">Signal</keyword>
<evidence type="ECO:0000313" key="3">
    <source>
        <dbReference type="EMBL" id="KAF2091191.1"/>
    </source>
</evidence>
<feature type="signal peptide" evidence="2">
    <location>
        <begin position="1"/>
        <end position="18"/>
    </location>
</feature>
<dbReference type="EMBL" id="ML978712">
    <property type="protein sequence ID" value="KAF2091191.1"/>
    <property type="molecule type" value="Genomic_DNA"/>
</dbReference>
<evidence type="ECO:0000256" key="2">
    <source>
        <dbReference type="SAM" id="SignalP"/>
    </source>
</evidence>
<evidence type="ECO:0000313" key="4">
    <source>
        <dbReference type="Proteomes" id="UP000799776"/>
    </source>
</evidence>
<feature type="compositionally biased region" description="Basic and acidic residues" evidence="1">
    <location>
        <begin position="59"/>
        <end position="78"/>
    </location>
</feature>
<keyword evidence="4" id="KW-1185">Reference proteome</keyword>
<gene>
    <name evidence="3" type="ORF">K490DRAFT_54087</name>
</gene>
<accession>A0A9P4HXS2</accession>
<reference evidence="3" key="1">
    <citation type="journal article" date="2020" name="Stud. Mycol.">
        <title>101 Dothideomycetes genomes: a test case for predicting lifestyles and emergence of pathogens.</title>
        <authorList>
            <person name="Haridas S."/>
            <person name="Albert R."/>
            <person name="Binder M."/>
            <person name="Bloem J."/>
            <person name="Labutti K."/>
            <person name="Salamov A."/>
            <person name="Andreopoulos B."/>
            <person name="Baker S."/>
            <person name="Barry K."/>
            <person name="Bills G."/>
            <person name="Bluhm B."/>
            <person name="Cannon C."/>
            <person name="Castanera R."/>
            <person name="Culley D."/>
            <person name="Daum C."/>
            <person name="Ezra D."/>
            <person name="Gonzalez J."/>
            <person name="Henrissat B."/>
            <person name="Kuo A."/>
            <person name="Liang C."/>
            <person name="Lipzen A."/>
            <person name="Lutzoni F."/>
            <person name="Magnuson J."/>
            <person name="Mondo S."/>
            <person name="Nolan M."/>
            <person name="Ohm R."/>
            <person name="Pangilinan J."/>
            <person name="Park H.-J."/>
            <person name="Ramirez L."/>
            <person name="Alfaro M."/>
            <person name="Sun H."/>
            <person name="Tritt A."/>
            <person name="Yoshinaga Y."/>
            <person name="Zwiers L.-H."/>
            <person name="Turgeon B."/>
            <person name="Goodwin S."/>
            <person name="Spatafora J."/>
            <person name="Crous P."/>
            <person name="Grigoriev I."/>
        </authorList>
    </citation>
    <scope>NUCLEOTIDE SEQUENCE</scope>
    <source>
        <strain evidence="3">CBS 121410</strain>
    </source>
</reference>
<feature type="compositionally biased region" description="Polar residues" evidence="1">
    <location>
        <begin position="169"/>
        <end position="183"/>
    </location>
</feature>
<protein>
    <submittedName>
        <fullName evidence="3">Uncharacterized protein</fullName>
    </submittedName>
</protein>
<feature type="region of interest" description="Disordered" evidence="1">
    <location>
        <begin position="58"/>
        <end position="94"/>
    </location>
</feature>
<feature type="chain" id="PRO_5040415771" evidence="2">
    <location>
        <begin position="19"/>
        <end position="191"/>
    </location>
</feature>